<dbReference type="InterPro" id="IPR021246">
    <property type="entry name" value="DUF2797"/>
</dbReference>
<organism evidence="2 3">
    <name type="scientific">Streptomyces polygonati</name>
    <dbReference type="NCBI Taxonomy" id="1617087"/>
    <lineage>
        <taxon>Bacteria</taxon>
        <taxon>Bacillati</taxon>
        <taxon>Actinomycetota</taxon>
        <taxon>Actinomycetes</taxon>
        <taxon>Kitasatosporales</taxon>
        <taxon>Streptomycetaceae</taxon>
        <taxon>Streptomyces</taxon>
    </lineage>
</organism>
<dbReference type="EMBL" id="JBHSBB010000007">
    <property type="protein sequence ID" value="MFC4031488.1"/>
    <property type="molecule type" value="Genomic_DNA"/>
</dbReference>
<protein>
    <submittedName>
        <fullName evidence="2">DUF2797 domain-containing protein</fullName>
    </submittedName>
</protein>
<dbReference type="Proteomes" id="UP001595765">
    <property type="component" value="Unassembled WGS sequence"/>
</dbReference>
<comment type="caution">
    <text evidence="2">The sequence shown here is derived from an EMBL/GenBank/DDBJ whole genome shotgun (WGS) entry which is preliminary data.</text>
</comment>
<proteinExistence type="predicted"/>
<feature type="region of interest" description="Disordered" evidence="1">
    <location>
        <begin position="205"/>
        <end position="237"/>
    </location>
</feature>
<feature type="compositionally biased region" description="Basic and acidic residues" evidence="1">
    <location>
        <begin position="205"/>
        <end position="215"/>
    </location>
</feature>
<sequence length="237" mass="25531">MSETARRDQCEPCSALDRSFSVAADTRVDDPRPFAVYLAYFGPGLHKVGITAAARGTARLLEQAAVCFTFLGEGPLMTARRTEAVLGAALGIRDRVQDAAKRAARRALPDAVRRSAELRGVYDEVTALRDRLPDSLRLRPFEVVDHTALFGLPSSPPPTAEITALAGGRSLSGSVRAVAGHDLHIETPGGVLLLDTRLTAGWPLRRRDPREDSAPHGDSGPPTAPLRWPVKEAEPLF</sequence>
<evidence type="ECO:0000313" key="2">
    <source>
        <dbReference type="EMBL" id="MFC4031488.1"/>
    </source>
</evidence>
<keyword evidence="3" id="KW-1185">Reference proteome</keyword>
<dbReference type="RefSeq" id="WP_386427663.1">
    <property type="nucleotide sequence ID" value="NZ_JBHSBB010000007.1"/>
</dbReference>
<accession>A0ABV8HHE7</accession>
<evidence type="ECO:0000256" key="1">
    <source>
        <dbReference type="SAM" id="MobiDB-lite"/>
    </source>
</evidence>
<name>A0ABV8HHE7_9ACTN</name>
<evidence type="ECO:0000313" key="3">
    <source>
        <dbReference type="Proteomes" id="UP001595765"/>
    </source>
</evidence>
<dbReference type="Pfam" id="PF10977">
    <property type="entry name" value="DUF2797"/>
    <property type="match status" value="1"/>
</dbReference>
<reference evidence="3" key="1">
    <citation type="journal article" date="2019" name="Int. J. Syst. Evol. Microbiol.">
        <title>The Global Catalogue of Microorganisms (GCM) 10K type strain sequencing project: providing services to taxonomists for standard genome sequencing and annotation.</title>
        <authorList>
            <consortium name="The Broad Institute Genomics Platform"/>
            <consortium name="The Broad Institute Genome Sequencing Center for Infectious Disease"/>
            <person name="Wu L."/>
            <person name="Ma J."/>
        </authorList>
    </citation>
    <scope>NUCLEOTIDE SEQUENCE [LARGE SCALE GENOMIC DNA]</scope>
    <source>
        <strain evidence="3">CGMCC 4.7237</strain>
    </source>
</reference>
<gene>
    <name evidence="2" type="ORF">ACFO3J_08350</name>
</gene>